<dbReference type="InterPro" id="IPR001789">
    <property type="entry name" value="Sig_transdc_resp-reg_receiver"/>
</dbReference>
<evidence type="ECO:0000313" key="7">
    <source>
        <dbReference type="Proteomes" id="UP001069145"/>
    </source>
</evidence>
<feature type="domain" description="HTH LytTR-type" evidence="3">
    <location>
        <begin position="138"/>
        <end position="242"/>
    </location>
</feature>
<feature type="modified residue" description="4-aspartylphosphate" evidence="1">
    <location>
        <position position="53"/>
    </location>
</feature>
<dbReference type="Proteomes" id="UP000594771">
    <property type="component" value="Chromosome"/>
</dbReference>
<evidence type="ECO:0000259" key="3">
    <source>
        <dbReference type="PROSITE" id="PS50930"/>
    </source>
</evidence>
<dbReference type="InterPro" id="IPR007492">
    <property type="entry name" value="LytTR_DNA-bd_dom"/>
</dbReference>
<keyword evidence="7" id="KW-1185">Reference proteome</keyword>
<keyword evidence="5" id="KW-0238">DNA-binding</keyword>
<keyword evidence="1" id="KW-0597">Phosphoprotein</keyword>
<gene>
    <name evidence="5" type="ORF">I6G68_01390</name>
    <name evidence="4" type="ORF">ODY43_06005</name>
</gene>
<dbReference type="Gene3D" id="2.20.25.10">
    <property type="match status" value="1"/>
</dbReference>
<dbReference type="GeneID" id="35767186"/>
<dbReference type="AlphaFoldDB" id="A0A109REX9"/>
<dbReference type="PROSITE" id="PS50110">
    <property type="entry name" value="RESPONSE_REGULATORY"/>
    <property type="match status" value="1"/>
</dbReference>
<dbReference type="EMBL" id="CP065662">
    <property type="protein sequence ID" value="QPS01755.1"/>
    <property type="molecule type" value="Genomic_DNA"/>
</dbReference>
<dbReference type="PANTHER" id="PTHR37299:SF1">
    <property type="entry name" value="STAGE 0 SPORULATION PROTEIN A HOMOLOG"/>
    <property type="match status" value="1"/>
</dbReference>
<evidence type="ECO:0000259" key="2">
    <source>
        <dbReference type="PROSITE" id="PS50110"/>
    </source>
</evidence>
<organism evidence="5 6">
    <name type="scientific">Aerococcus urinae</name>
    <dbReference type="NCBI Taxonomy" id="1376"/>
    <lineage>
        <taxon>Bacteria</taxon>
        <taxon>Bacillati</taxon>
        <taxon>Bacillota</taxon>
        <taxon>Bacilli</taxon>
        <taxon>Lactobacillales</taxon>
        <taxon>Aerococcaceae</taxon>
        <taxon>Aerococcus</taxon>
    </lineage>
</organism>
<reference evidence="5 6" key="1">
    <citation type="submission" date="2020-12" db="EMBL/GenBank/DDBJ databases">
        <title>FDA dAtabase for Regulatory Grade micrObial Sequences (FDA-ARGOS): Supporting development and validation of Infectious Disease Dx tests.</title>
        <authorList>
            <person name="Sproer C."/>
            <person name="Gronow S."/>
            <person name="Severitt S."/>
            <person name="Schroder I."/>
            <person name="Tallon L."/>
            <person name="Sadzewicz L."/>
            <person name="Zhao X."/>
            <person name="Boylan J."/>
            <person name="Ott S."/>
            <person name="Bowen H."/>
            <person name="Vavikolanu K."/>
            <person name="Mehta A."/>
            <person name="Aluvathingal J."/>
            <person name="Nadendla S."/>
            <person name="Lowell S."/>
            <person name="Myers T."/>
            <person name="Yan Y."/>
            <person name="Sichtig H."/>
        </authorList>
    </citation>
    <scope>NUCLEOTIDE SEQUENCE [LARGE SCALE GENOMIC DNA]</scope>
    <source>
        <strain evidence="5 6">FDAARGOS_911</strain>
    </source>
</reference>
<dbReference type="SMART" id="SM00448">
    <property type="entry name" value="REC"/>
    <property type="match status" value="1"/>
</dbReference>
<feature type="domain" description="Response regulatory" evidence="2">
    <location>
        <begin position="2"/>
        <end position="116"/>
    </location>
</feature>
<evidence type="ECO:0000256" key="1">
    <source>
        <dbReference type="PROSITE-ProRule" id="PRU00169"/>
    </source>
</evidence>
<evidence type="ECO:0000313" key="6">
    <source>
        <dbReference type="Proteomes" id="UP000594771"/>
    </source>
</evidence>
<dbReference type="PANTHER" id="PTHR37299">
    <property type="entry name" value="TRANSCRIPTIONAL REGULATOR-RELATED"/>
    <property type="match status" value="1"/>
</dbReference>
<dbReference type="SMART" id="SM00850">
    <property type="entry name" value="LytTR"/>
    <property type="match status" value="1"/>
</dbReference>
<protein>
    <submittedName>
        <fullName evidence="5">LytTR family transcriptional regulator DNA-binding domain-containing protein</fullName>
    </submittedName>
</protein>
<dbReference type="Pfam" id="PF04397">
    <property type="entry name" value="LytTR"/>
    <property type="match status" value="1"/>
</dbReference>
<dbReference type="SUPFAM" id="SSF52172">
    <property type="entry name" value="CheY-like"/>
    <property type="match status" value="1"/>
</dbReference>
<dbReference type="KEGG" id="aun:AWM73_08615"/>
<dbReference type="PROSITE" id="PS50930">
    <property type="entry name" value="HTH_LYTTR"/>
    <property type="match status" value="1"/>
</dbReference>
<dbReference type="InterPro" id="IPR046947">
    <property type="entry name" value="LytR-like"/>
</dbReference>
<dbReference type="Gene3D" id="3.40.50.2300">
    <property type="match status" value="1"/>
</dbReference>
<proteinExistence type="predicted"/>
<dbReference type="EMBL" id="JAOTML010000006">
    <property type="protein sequence ID" value="MCY3053538.1"/>
    <property type="molecule type" value="Genomic_DNA"/>
</dbReference>
<sequence>MKVLIVDDEQMARQELAYLVQEHDQVSQVKTADSIDQAVTMMLDEKPDILFLDIHLEGETGFDLAEKLKAVHNPPYLIFATAYDQYALEAFEANANDYILKPFEESKIHAAIDKYYQSLERANGQVDPDQESKRHEAIPIQSNDRVYLLRPEEIYLVSVQGHTLSIETYDKTYDMAGSLSAIEKKLPKDLFLRTHRSYLINIDQIQEIQPWFNQTYQVTLRNGSKVPVSRSYLKDFKDRLPIE</sequence>
<evidence type="ECO:0000313" key="5">
    <source>
        <dbReference type="EMBL" id="QPS01755.1"/>
    </source>
</evidence>
<dbReference type="InterPro" id="IPR011006">
    <property type="entry name" value="CheY-like_superfamily"/>
</dbReference>
<evidence type="ECO:0000313" key="4">
    <source>
        <dbReference type="EMBL" id="MCY3053538.1"/>
    </source>
</evidence>
<reference evidence="4" key="2">
    <citation type="submission" date="2022-09" db="EMBL/GenBank/DDBJ databases">
        <title>Aerococcus urinae taxonomy study.</title>
        <authorList>
            <person name="Christensen J."/>
            <person name="Senneby E."/>
        </authorList>
    </citation>
    <scope>NUCLEOTIDE SEQUENCE</scope>
    <source>
        <strain evidence="4">NLD-066-U95</strain>
    </source>
</reference>
<dbReference type="OrthoDB" id="9809318at2"/>
<dbReference type="GO" id="GO:0003677">
    <property type="term" value="F:DNA binding"/>
    <property type="evidence" value="ECO:0007669"/>
    <property type="project" value="UniProtKB-KW"/>
</dbReference>
<dbReference type="Proteomes" id="UP001069145">
    <property type="component" value="Unassembled WGS sequence"/>
</dbReference>
<dbReference type="Pfam" id="PF00072">
    <property type="entry name" value="Response_reg"/>
    <property type="match status" value="1"/>
</dbReference>
<dbReference type="RefSeq" id="WP_060778965.1">
    <property type="nucleotide sequence ID" value="NZ_CAJHLF010000006.1"/>
</dbReference>
<accession>A0A109REX9</accession>
<name>A0A109REX9_9LACT</name>
<dbReference type="GO" id="GO:0000156">
    <property type="term" value="F:phosphorelay response regulator activity"/>
    <property type="evidence" value="ECO:0007669"/>
    <property type="project" value="InterPro"/>
</dbReference>
<dbReference type="Gene3D" id="2.40.50.40">
    <property type="match status" value="1"/>
</dbReference>